<protein>
    <submittedName>
        <fullName evidence="1">Uncharacterized protein</fullName>
    </submittedName>
</protein>
<accession>A0A7C9NRP6</accession>
<reference evidence="1 2" key="1">
    <citation type="submission" date="2019-09" db="EMBL/GenBank/DDBJ databases">
        <title>H2 Metabolism Revealed by Metagenomic Analysis in Subglacial Sediment of East Antarctica.</title>
        <authorList>
            <person name="Yang Z."/>
            <person name="Zhang Y."/>
            <person name="Lv Y."/>
            <person name="Yan W."/>
            <person name="Xiao X."/>
            <person name="Sun B."/>
            <person name="Ma H."/>
        </authorList>
    </citation>
    <scope>NUCLEOTIDE SEQUENCE [LARGE SCALE GENOMIC DNA]</scope>
    <source>
        <strain evidence="1">Bin2_2</strain>
    </source>
</reference>
<dbReference type="EMBL" id="JAAFGW010000140">
    <property type="protein sequence ID" value="NDP48642.1"/>
    <property type="molecule type" value="Genomic_DNA"/>
</dbReference>
<dbReference type="Proteomes" id="UP000483432">
    <property type="component" value="Unassembled WGS sequence"/>
</dbReference>
<evidence type="ECO:0000313" key="2">
    <source>
        <dbReference type="Proteomes" id="UP000483432"/>
    </source>
</evidence>
<proteinExistence type="predicted"/>
<sequence length="65" mass="6836">MNDTPFADLREQLKSGRAALATAYLEKAEVSQYLSRHAALVDGVLAELSTRVALPASFCLAAVGG</sequence>
<gene>
    <name evidence="1" type="ORF">GZ085_09695</name>
</gene>
<comment type="caution">
    <text evidence="1">The sequence shown here is derived from an EMBL/GenBank/DDBJ whole genome shotgun (WGS) entry which is preliminary data.</text>
</comment>
<feature type="non-terminal residue" evidence="1">
    <location>
        <position position="65"/>
    </location>
</feature>
<evidence type="ECO:0000313" key="1">
    <source>
        <dbReference type="EMBL" id="NDP48642.1"/>
    </source>
</evidence>
<dbReference type="AlphaFoldDB" id="A0A7C9NRP6"/>
<name>A0A7C9NRP6_9PROT</name>
<organism evidence="1 2">
    <name type="scientific">Sulfuriferula multivorans</name>
    <dbReference type="NCBI Taxonomy" id="1559896"/>
    <lineage>
        <taxon>Bacteria</taxon>
        <taxon>Pseudomonadati</taxon>
        <taxon>Pseudomonadota</taxon>
        <taxon>Betaproteobacteria</taxon>
        <taxon>Nitrosomonadales</taxon>
        <taxon>Sulfuricellaceae</taxon>
        <taxon>Sulfuriferula</taxon>
    </lineage>
</organism>